<dbReference type="EMBL" id="LUEZ02000146">
    <property type="protein sequence ID" value="RDB15625.1"/>
    <property type="molecule type" value="Genomic_DNA"/>
</dbReference>
<dbReference type="Proteomes" id="UP000076154">
    <property type="component" value="Unassembled WGS sequence"/>
</dbReference>
<evidence type="ECO:0000256" key="8">
    <source>
        <dbReference type="RuleBase" id="RU004398"/>
    </source>
</evidence>
<evidence type="ECO:0000313" key="9">
    <source>
        <dbReference type="EMBL" id="RDB15625.1"/>
    </source>
</evidence>
<evidence type="ECO:0000256" key="3">
    <source>
        <dbReference type="ARBA" id="ARBA00015316"/>
    </source>
</evidence>
<organism evidence="9 10">
    <name type="scientific">Hypsizygus marmoreus</name>
    <name type="common">White beech mushroom</name>
    <name type="synonym">Agaricus marmoreus</name>
    <dbReference type="NCBI Taxonomy" id="39966"/>
    <lineage>
        <taxon>Eukaryota</taxon>
        <taxon>Fungi</taxon>
        <taxon>Dikarya</taxon>
        <taxon>Basidiomycota</taxon>
        <taxon>Agaricomycotina</taxon>
        <taxon>Agaricomycetes</taxon>
        <taxon>Agaricomycetidae</taxon>
        <taxon>Agaricales</taxon>
        <taxon>Tricholomatineae</taxon>
        <taxon>Lyophyllaceae</taxon>
        <taxon>Hypsizygus</taxon>
    </lineage>
</organism>
<dbReference type="PANTHER" id="PTHR15840">
    <property type="entry name" value="CGI-121 FAMILY MEMBER"/>
    <property type="match status" value="1"/>
</dbReference>
<comment type="similarity">
    <text evidence="2 8">Belongs to the CGI121/TPRKB family.</text>
</comment>
<comment type="subcellular location">
    <subcellularLocation>
        <location evidence="1">Nucleus</location>
    </subcellularLocation>
</comment>
<dbReference type="GO" id="GO:0005634">
    <property type="term" value="C:nucleus"/>
    <property type="evidence" value="ECO:0007669"/>
    <property type="project" value="UniProtKB-SubCell"/>
</dbReference>
<dbReference type="InterPro" id="IPR013926">
    <property type="entry name" value="CGI121/TPRKB"/>
</dbReference>
<dbReference type="AlphaFoldDB" id="A0A369J5D5"/>
<evidence type="ECO:0000256" key="4">
    <source>
        <dbReference type="ARBA" id="ARBA00016009"/>
    </source>
</evidence>
<keyword evidence="5" id="KW-0819">tRNA processing</keyword>
<dbReference type="FunCoup" id="A0A369J5D5">
    <property type="interactions" value="187"/>
</dbReference>
<dbReference type="STRING" id="39966.A0A369J5D5"/>
<reference evidence="9" key="1">
    <citation type="submission" date="2018-04" db="EMBL/GenBank/DDBJ databases">
        <title>Whole genome sequencing of Hypsizygus marmoreus.</title>
        <authorList>
            <person name="Choi I.-G."/>
            <person name="Min B."/>
            <person name="Kim J.-G."/>
            <person name="Kim S."/>
            <person name="Oh Y.-L."/>
            <person name="Kong W.-S."/>
            <person name="Park H."/>
            <person name="Jeong J."/>
            <person name="Song E.-S."/>
        </authorList>
    </citation>
    <scope>NUCLEOTIDE SEQUENCE [LARGE SCALE GENOMIC DNA]</scope>
    <source>
        <strain evidence="9">51987-8</strain>
    </source>
</reference>
<comment type="function">
    <text evidence="7">Component of the EKC/KEOPS complex that is required for the formation of a threonylcarbamoyl group on adenosine at position 37 (t(6)A37) in tRNAs that read codons beginning with adenine. The complex is probably involved in the transfer of the threonylcarbamoyl moiety of threonylcarbamoyl-AMP (TC-AMP) to the N6 group of A37. CGI121 acts as an allosteric effector that regulates the t(6)A activity of the complex. The EKC/KEOPS complex also promotes both telomere uncapping and telomere elongation. The complex is required for efficient recruitment of transcriptional coactivators. CGI121 is not required for tRNA modification.</text>
</comment>
<evidence type="ECO:0000313" key="10">
    <source>
        <dbReference type="Proteomes" id="UP000076154"/>
    </source>
</evidence>
<dbReference type="PANTHER" id="PTHR15840:SF10">
    <property type="entry name" value="EKC_KEOPS COMPLEX SUBUNIT TPRKB"/>
    <property type="match status" value="1"/>
</dbReference>
<dbReference type="GO" id="GO:0005829">
    <property type="term" value="C:cytosol"/>
    <property type="evidence" value="ECO:0007669"/>
    <property type="project" value="TreeGrafter"/>
</dbReference>
<evidence type="ECO:0000256" key="1">
    <source>
        <dbReference type="ARBA" id="ARBA00004123"/>
    </source>
</evidence>
<gene>
    <name evidence="9" type="ORF">Hypma_004011</name>
</gene>
<proteinExistence type="inferred from homology"/>
<dbReference type="NCBIfam" id="NF011465">
    <property type="entry name" value="PRK14886.1-1"/>
    <property type="match status" value="1"/>
</dbReference>
<evidence type="ECO:0000256" key="7">
    <source>
        <dbReference type="ARBA" id="ARBA00025043"/>
    </source>
</evidence>
<dbReference type="OrthoDB" id="329139at2759"/>
<evidence type="ECO:0000256" key="5">
    <source>
        <dbReference type="ARBA" id="ARBA00022694"/>
    </source>
</evidence>
<dbReference type="Gene3D" id="3.30.2380.10">
    <property type="entry name" value="CGI121/TPRKB"/>
    <property type="match status" value="1"/>
</dbReference>
<dbReference type="GO" id="GO:0002949">
    <property type="term" value="P:tRNA threonylcarbamoyladenosine modification"/>
    <property type="evidence" value="ECO:0007669"/>
    <property type="project" value="TreeGrafter"/>
</dbReference>
<evidence type="ECO:0000256" key="2">
    <source>
        <dbReference type="ARBA" id="ARBA00005546"/>
    </source>
</evidence>
<dbReference type="SUPFAM" id="SSF143870">
    <property type="entry name" value="PF0523-like"/>
    <property type="match status" value="1"/>
</dbReference>
<accession>A0A369J5D5</accession>
<keyword evidence="10" id="KW-1185">Reference proteome</keyword>
<sequence>MIETFTFPQFSPDRSVVHVGLYTNIKNAAGLRKRIIGAAGMQGEEGDREREAVNFAFVDARLITSRLHLQTAIYQAILAESQNALRTRTVHSEVLWALNPTHNITEALRRYGVSETTTALFVVRIGGSVVPDIQDTMDAAVAGTLQSLNSMERLTDWAAIKEYYKLNDEGALRKPKDEKKVVDNIVISSVAMKSVMQ</sequence>
<evidence type="ECO:0000256" key="6">
    <source>
        <dbReference type="ARBA" id="ARBA00023242"/>
    </source>
</evidence>
<dbReference type="GO" id="GO:0000408">
    <property type="term" value="C:EKC/KEOPS complex"/>
    <property type="evidence" value="ECO:0007669"/>
    <property type="project" value="TreeGrafter"/>
</dbReference>
<dbReference type="InterPro" id="IPR036504">
    <property type="entry name" value="CGI121/TPRKB_sf"/>
</dbReference>
<keyword evidence="6 8" id="KW-0539">Nucleus</keyword>
<name>A0A369J5D5_HYPMA</name>
<dbReference type="InParanoid" id="A0A369J5D5"/>
<comment type="caution">
    <text evidence="9">The sequence shown here is derived from an EMBL/GenBank/DDBJ whole genome shotgun (WGS) entry which is preliminary data.</text>
</comment>
<dbReference type="Pfam" id="PF08617">
    <property type="entry name" value="CGI-121"/>
    <property type="match status" value="1"/>
</dbReference>
<protein>
    <recommendedName>
        <fullName evidence="4">EKC/KEOPS complex subunit CGI121</fullName>
    </recommendedName>
    <alternativeName>
        <fullName evidence="3">EKC/KEOPS complex subunit cgi121</fullName>
    </alternativeName>
</protein>